<dbReference type="STRING" id="333140.AWW68_15840"/>
<dbReference type="OrthoDB" id="680421at2"/>
<protein>
    <submittedName>
        <fullName evidence="2">cAMP-binding protein</fullName>
    </submittedName>
</protein>
<dbReference type="EMBL" id="LRPC01000028">
    <property type="protein sequence ID" value="KYG74124.1"/>
    <property type="molecule type" value="Genomic_DNA"/>
</dbReference>
<dbReference type="RefSeq" id="WP_068223615.1">
    <property type="nucleotide sequence ID" value="NZ_CP139724.1"/>
</dbReference>
<name>A0A150X612_9BACT</name>
<dbReference type="InterPro" id="IPR018490">
    <property type="entry name" value="cNMP-bd_dom_sf"/>
</dbReference>
<gene>
    <name evidence="2" type="ORF">AWW68_15840</name>
</gene>
<feature type="domain" description="Cyclic nucleotide-binding" evidence="1">
    <location>
        <begin position="17"/>
        <end position="116"/>
    </location>
</feature>
<proteinExistence type="predicted"/>
<evidence type="ECO:0000313" key="2">
    <source>
        <dbReference type="EMBL" id="KYG74124.1"/>
    </source>
</evidence>
<sequence>MNHNNQIFEFFNSKFPFNQEGLTEFSKAFKTKTYKKGSLIVGKDETENHLRFVSQGIVREYFAHEEREMNTQFYLEGEFTTDFHLLLNQGKRRKYQESLTDTTIKQMDSATFYEFMVRYKCGKEFVDEIFSQNIMLREQEEFKHFSLTPDELYLDLLNTKPEWLQQIPLYHIATYLRMTPETLSRIRKRN</sequence>
<dbReference type="Gene3D" id="2.60.120.10">
    <property type="entry name" value="Jelly Rolls"/>
    <property type="match status" value="1"/>
</dbReference>
<dbReference type="Proteomes" id="UP000075606">
    <property type="component" value="Unassembled WGS sequence"/>
</dbReference>
<evidence type="ECO:0000259" key="1">
    <source>
        <dbReference type="PROSITE" id="PS50042"/>
    </source>
</evidence>
<dbReference type="Pfam" id="PF00027">
    <property type="entry name" value="cNMP_binding"/>
    <property type="match status" value="1"/>
</dbReference>
<dbReference type="AlphaFoldDB" id="A0A150X612"/>
<dbReference type="InterPro" id="IPR014710">
    <property type="entry name" value="RmlC-like_jellyroll"/>
</dbReference>
<dbReference type="SUPFAM" id="SSF51206">
    <property type="entry name" value="cAMP-binding domain-like"/>
    <property type="match status" value="1"/>
</dbReference>
<keyword evidence="3" id="KW-1185">Reference proteome</keyword>
<evidence type="ECO:0000313" key="3">
    <source>
        <dbReference type="Proteomes" id="UP000075606"/>
    </source>
</evidence>
<dbReference type="InterPro" id="IPR000595">
    <property type="entry name" value="cNMP-bd_dom"/>
</dbReference>
<comment type="caution">
    <text evidence="2">The sequence shown here is derived from an EMBL/GenBank/DDBJ whole genome shotgun (WGS) entry which is preliminary data.</text>
</comment>
<accession>A0A150X612</accession>
<dbReference type="PROSITE" id="PS50042">
    <property type="entry name" value="CNMP_BINDING_3"/>
    <property type="match status" value="1"/>
</dbReference>
<reference evidence="2 3" key="1">
    <citation type="submission" date="2016-01" db="EMBL/GenBank/DDBJ databases">
        <title>Genome sequencing of Roseivirga spongicola UST030701-084.</title>
        <authorList>
            <person name="Selvaratnam C."/>
            <person name="Thevarajoo S."/>
            <person name="Goh K.M."/>
            <person name="Ee R."/>
            <person name="Chan K.-G."/>
            <person name="Chong C.S."/>
        </authorList>
    </citation>
    <scope>NUCLEOTIDE SEQUENCE [LARGE SCALE GENOMIC DNA]</scope>
    <source>
        <strain evidence="2 3">UST030701-084</strain>
    </source>
</reference>
<organism evidence="2 3">
    <name type="scientific">Roseivirga spongicola</name>
    <dbReference type="NCBI Taxonomy" id="333140"/>
    <lineage>
        <taxon>Bacteria</taxon>
        <taxon>Pseudomonadati</taxon>
        <taxon>Bacteroidota</taxon>
        <taxon>Cytophagia</taxon>
        <taxon>Cytophagales</taxon>
        <taxon>Roseivirgaceae</taxon>
        <taxon>Roseivirga</taxon>
    </lineage>
</organism>